<dbReference type="Proteomes" id="UP000243515">
    <property type="component" value="Unassembled WGS sequence"/>
</dbReference>
<evidence type="ECO:0000313" key="2">
    <source>
        <dbReference type="EMBL" id="OXV07029.1"/>
    </source>
</evidence>
<reference evidence="2 3" key="1">
    <citation type="journal article" date="2015" name="Environ. Microbiol.">
        <title>Metagenome sequence of Elaphomyces granulatus from sporocarp tissue reveals Ascomycota ectomycorrhizal fingerprints of genome expansion and a Proteobacteria-rich microbiome.</title>
        <authorList>
            <person name="Quandt C.A."/>
            <person name="Kohler A."/>
            <person name="Hesse C.N."/>
            <person name="Sharpton T.J."/>
            <person name="Martin F."/>
            <person name="Spatafora J.W."/>
        </authorList>
    </citation>
    <scope>NUCLEOTIDE SEQUENCE [LARGE SCALE GENOMIC DNA]</scope>
    <source>
        <strain evidence="2 3">OSC145934</strain>
    </source>
</reference>
<dbReference type="PANTHER" id="PTHR37540:SF5">
    <property type="entry name" value="TRANSCRIPTION FACTOR DOMAIN-CONTAINING PROTEIN"/>
    <property type="match status" value="1"/>
</dbReference>
<organism evidence="2 3">
    <name type="scientific">Elaphomyces granulatus</name>
    <dbReference type="NCBI Taxonomy" id="519963"/>
    <lineage>
        <taxon>Eukaryota</taxon>
        <taxon>Fungi</taxon>
        <taxon>Dikarya</taxon>
        <taxon>Ascomycota</taxon>
        <taxon>Pezizomycotina</taxon>
        <taxon>Eurotiomycetes</taxon>
        <taxon>Eurotiomycetidae</taxon>
        <taxon>Eurotiales</taxon>
        <taxon>Elaphomycetaceae</taxon>
        <taxon>Elaphomyces</taxon>
    </lineage>
</organism>
<accession>A0A232LSB7</accession>
<dbReference type="EMBL" id="NPHW01005171">
    <property type="protein sequence ID" value="OXV07029.1"/>
    <property type="molecule type" value="Genomic_DNA"/>
</dbReference>
<dbReference type="InterPro" id="IPR021858">
    <property type="entry name" value="Fun_TF"/>
</dbReference>
<dbReference type="AlphaFoldDB" id="A0A232LSB7"/>
<evidence type="ECO:0008006" key="4">
    <source>
        <dbReference type="Google" id="ProtNLM"/>
    </source>
</evidence>
<dbReference type="Pfam" id="PF11951">
    <property type="entry name" value="Fungal_trans_2"/>
    <property type="match status" value="1"/>
</dbReference>
<feature type="region of interest" description="Disordered" evidence="1">
    <location>
        <begin position="1"/>
        <end position="93"/>
    </location>
</feature>
<dbReference type="OrthoDB" id="3469466at2759"/>
<feature type="compositionally biased region" description="Basic residues" evidence="1">
    <location>
        <begin position="111"/>
        <end position="120"/>
    </location>
</feature>
<feature type="compositionally biased region" description="Basic and acidic residues" evidence="1">
    <location>
        <begin position="10"/>
        <end position="23"/>
    </location>
</feature>
<comment type="caution">
    <text evidence="2">The sequence shown here is derived from an EMBL/GenBank/DDBJ whole genome shotgun (WGS) entry which is preliminary data.</text>
</comment>
<protein>
    <recommendedName>
        <fullName evidence="4">Transcription factor domain-containing protein</fullName>
    </recommendedName>
</protein>
<evidence type="ECO:0000256" key="1">
    <source>
        <dbReference type="SAM" id="MobiDB-lite"/>
    </source>
</evidence>
<dbReference type="PANTHER" id="PTHR37540">
    <property type="entry name" value="TRANSCRIPTION FACTOR (ACR-2), PUTATIVE-RELATED-RELATED"/>
    <property type="match status" value="1"/>
</dbReference>
<feature type="compositionally biased region" description="Low complexity" evidence="1">
    <location>
        <begin position="71"/>
        <end position="82"/>
    </location>
</feature>
<feature type="region of interest" description="Disordered" evidence="1">
    <location>
        <begin position="111"/>
        <end position="140"/>
    </location>
</feature>
<gene>
    <name evidence="2" type="ORF">Egran_05205</name>
</gene>
<name>A0A232LSB7_9EURO</name>
<evidence type="ECO:0000313" key="3">
    <source>
        <dbReference type="Proteomes" id="UP000243515"/>
    </source>
</evidence>
<feature type="region of interest" description="Disordered" evidence="1">
    <location>
        <begin position="514"/>
        <end position="541"/>
    </location>
</feature>
<feature type="compositionally biased region" description="Polar residues" evidence="1">
    <location>
        <begin position="530"/>
        <end position="541"/>
    </location>
</feature>
<sequence>MLPQLLPKPTQRDQTDKTDKTDAPENEDLGSASEQPEPQSFKFVGLTGTGKPNPDVQTTIRQHVMRDVSRRASVQSSSESNVFDPRVGEVGGGAPEIQRFRLRSEGLRPVHKVIRQKKASLRSDDGSRPGPDPADPQNATRPVPVVLDAQAMDTSQHANPGRVGSEQTDPSDMVLIANTPRAEFLVKHFQEHLVQASPIMMALRKTWFASSLKDPAIFLVKLCLASANLNLLQNDGDPSEALEFKNGAIRIIQKRIEDGDINDATVAAVASIVSCEVSFVMALLLHSVYGPFETVEIHMNGLQQMIQVRGMMQSIPCPHLRRLIAWADIQSANVLSRLPRLAPLDTLLDPASLTNPFTPLIGSQETDFYNQQAEFYAIDIRLTNIFVELQQLTALLGEEPVFDLHLSDVVYTLQRRLMCLVYDVNEQIEPIERTYCFAGLIFLECYIRSVRPNSDIAKVLNDRLHSSMMELPSGPMRPAGDQSKDGSTPELWFWALFVGALAATEKRECGEEVPKGGMVGYGQVPPGKEANQNQMYSEKPA</sequence>
<keyword evidence="3" id="KW-1185">Reference proteome</keyword>
<proteinExistence type="predicted"/>